<keyword evidence="30 35" id="KW-0464">Manganese</keyword>
<keyword evidence="26 38" id="KW-0472">Membrane</keyword>
<dbReference type="InterPro" id="IPR036736">
    <property type="entry name" value="ACP-like_sf"/>
</dbReference>
<evidence type="ECO:0000313" key="40">
    <source>
        <dbReference type="EMBL" id="URD88358.1"/>
    </source>
</evidence>
<evidence type="ECO:0000256" key="17">
    <source>
        <dbReference type="ARBA" id="ARBA00022723"/>
    </source>
</evidence>
<protein>
    <recommendedName>
        <fullName evidence="37">Acyl carrier protein</fullName>
    </recommendedName>
</protein>
<dbReference type="FunFam" id="1.10.1200.10:FF:000003">
    <property type="entry name" value="Acyl carrier protein"/>
    <property type="match status" value="1"/>
</dbReference>
<keyword evidence="10 37" id="KW-0596">Phosphopantetheine</keyword>
<evidence type="ECO:0000256" key="24">
    <source>
        <dbReference type="ARBA" id="ARBA00023098"/>
    </source>
</evidence>
<keyword evidence="13" id="KW-0679">Respiratory chain</keyword>
<dbReference type="GO" id="GO:0009312">
    <property type="term" value="P:oligosaccharide biosynthetic process"/>
    <property type="evidence" value="ECO:0007669"/>
    <property type="project" value="InterPro"/>
</dbReference>
<dbReference type="GO" id="GO:0005795">
    <property type="term" value="C:Golgi stack"/>
    <property type="evidence" value="ECO:0007669"/>
    <property type="project" value="InterPro"/>
</dbReference>
<dbReference type="NCBIfam" id="NF002148">
    <property type="entry name" value="PRK00982.1-2"/>
    <property type="match status" value="1"/>
</dbReference>
<keyword evidence="11 37" id="KW-0444">Lipid biosynthesis</keyword>
<keyword evidence="21" id="KW-0249">Electron transport</keyword>
<comment type="catalytic activity">
    <reaction evidence="33">
        <text>an N(4)-{beta-D-GlcNAc-(1-&gt;2)-alpha-D-Man-(1-&gt;3)-[alpha-D-Man-(1-&gt;6)]-beta-D-Man-(1-&gt;4)-beta-D-GlcNAc-(1-&gt;4)-beta-D-GlcNAc}-L-asparaginyl-[protein] + UDP-N-acetyl-alpha-D-glucosamine = N(4)-{beta-D-GlcNAc-(1-&gt;2)-alpha-D-Man-(1-&gt;3)-[beta-D-GlcNAc-(1-&gt;2)-alpha-D-Man-(1-&gt;6)]-beta-D-Man-(1-&gt;4)-beta-D-GlcNAc-(1-&gt;4)-beta-D-GlcNAc}-L-asparaginyl-[protein] + UDP + H(+)</text>
        <dbReference type="Rhea" id="RHEA:12941"/>
        <dbReference type="Rhea" id="RHEA-COMP:13526"/>
        <dbReference type="Rhea" id="RHEA-COMP:14369"/>
        <dbReference type="ChEBI" id="CHEBI:15378"/>
        <dbReference type="ChEBI" id="CHEBI:57705"/>
        <dbReference type="ChEBI" id="CHEBI:58223"/>
        <dbReference type="ChEBI" id="CHEBI:60615"/>
        <dbReference type="ChEBI" id="CHEBI:60651"/>
        <dbReference type="EC" id="2.4.1.143"/>
    </reaction>
</comment>
<evidence type="ECO:0000256" key="3">
    <source>
        <dbReference type="ARBA" id="ARBA00004323"/>
    </source>
</evidence>
<evidence type="ECO:0000256" key="28">
    <source>
        <dbReference type="ARBA" id="ARBA00023160"/>
    </source>
</evidence>
<evidence type="ECO:0000256" key="12">
    <source>
        <dbReference type="ARBA" id="ARBA00022553"/>
    </source>
</evidence>
<dbReference type="GO" id="GO:0005743">
    <property type="term" value="C:mitochondrial inner membrane"/>
    <property type="evidence" value="ECO:0007669"/>
    <property type="project" value="UniProtKB-SubCell"/>
</dbReference>
<feature type="binding site" evidence="35">
    <location>
        <position position="239"/>
    </location>
    <ligand>
        <name>Mn(2+)</name>
        <dbReference type="ChEBI" id="CHEBI:29035"/>
    </ligand>
</feature>
<keyword evidence="28 37" id="KW-0275">Fatty acid biosynthesis</keyword>
<keyword evidence="14" id="KW-0328">Glycosyltransferase</keyword>
<comment type="similarity">
    <text evidence="8">Belongs to the glycosyltransferase 16 (GT16) protein family.</text>
</comment>
<evidence type="ECO:0000256" key="13">
    <source>
        <dbReference type="ARBA" id="ARBA00022660"/>
    </source>
</evidence>
<evidence type="ECO:0000313" key="41">
    <source>
        <dbReference type="Proteomes" id="UP001055439"/>
    </source>
</evidence>
<evidence type="ECO:0000256" key="6">
    <source>
        <dbReference type="ARBA" id="ARBA00006498"/>
    </source>
</evidence>
<dbReference type="GO" id="GO:0000139">
    <property type="term" value="C:Golgi membrane"/>
    <property type="evidence" value="ECO:0007669"/>
    <property type="project" value="UniProtKB-SubCell"/>
</dbReference>
<dbReference type="InterPro" id="IPR003231">
    <property type="entry name" value="ACP"/>
</dbReference>
<evidence type="ECO:0000256" key="34">
    <source>
        <dbReference type="PIRSR" id="PIRSR607754-1"/>
    </source>
</evidence>
<feature type="transmembrane region" description="Helical" evidence="38">
    <location>
        <begin position="20"/>
        <end position="37"/>
    </location>
</feature>
<dbReference type="InterPro" id="IPR009081">
    <property type="entry name" value="PP-bd_ACP"/>
</dbReference>
<dbReference type="SUPFAM" id="SSF53448">
    <property type="entry name" value="Nucleotide-diphospho-sugar transferases"/>
    <property type="match status" value="1"/>
</dbReference>
<keyword evidence="29" id="KW-0325">Glycoprotein</keyword>
<comment type="similarity">
    <text evidence="6">Belongs to the UQCRH/QCR6 family.</text>
</comment>
<evidence type="ECO:0000256" key="38">
    <source>
        <dbReference type="SAM" id="Phobius"/>
    </source>
</evidence>
<feature type="disulfide bond" evidence="36">
    <location>
        <begin position="179"/>
        <end position="190"/>
    </location>
</feature>
<evidence type="ECO:0000256" key="2">
    <source>
        <dbReference type="ARBA" id="ARBA00004137"/>
    </source>
</evidence>
<evidence type="ECO:0000256" key="15">
    <source>
        <dbReference type="ARBA" id="ARBA00022679"/>
    </source>
</evidence>
<keyword evidence="24" id="KW-0443">Lipid metabolism</keyword>
<keyword evidence="9" id="KW-0813">Transport</keyword>
<evidence type="ECO:0000256" key="1">
    <source>
        <dbReference type="ARBA" id="ARBA00001936"/>
    </source>
</evidence>
<evidence type="ECO:0000256" key="14">
    <source>
        <dbReference type="ARBA" id="ARBA00022676"/>
    </source>
</evidence>
<dbReference type="PROSITE" id="PS50075">
    <property type="entry name" value="CARRIER"/>
    <property type="match status" value="1"/>
</dbReference>
<feature type="binding site" evidence="35">
    <location>
        <position position="347"/>
    </location>
    <ligand>
        <name>Mn(2+)</name>
        <dbReference type="ChEBI" id="CHEBI:29035"/>
    </ligand>
</feature>
<dbReference type="SUPFAM" id="SSF81531">
    <property type="entry name" value="Non-heme 11 kDa protein of cytochrome bc1 complex (Ubiquinol-cytochrome c reductase)"/>
    <property type="match status" value="1"/>
</dbReference>
<evidence type="ECO:0000256" key="32">
    <source>
        <dbReference type="ARBA" id="ARBA00063067"/>
    </source>
</evidence>
<evidence type="ECO:0000256" key="10">
    <source>
        <dbReference type="ARBA" id="ARBA00022450"/>
    </source>
</evidence>
<dbReference type="Pfam" id="PF00550">
    <property type="entry name" value="PP-binding"/>
    <property type="match status" value="1"/>
</dbReference>
<dbReference type="Proteomes" id="UP001055439">
    <property type="component" value="Chromosome 2"/>
</dbReference>
<comment type="function">
    <text evidence="31">Carrier of the growing fatty acid chain in fatty acid biosynthesis. May be involved in the synthesis of short and medium chain fatty acids. Accessory and non-catalytic subunit of the mitochondrial membrane respiratory chain NADH dehydrogenase (Complex I), which functions in the transfer of electrons from NADH to the respiratory chain.</text>
</comment>
<dbReference type="NCBIfam" id="TIGR00517">
    <property type="entry name" value="acyl_carrier"/>
    <property type="match status" value="1"/>
</dbReference>
<keyword evidence="22 38" id="KW-1133">Transmembrane helix</keyword>
<dbReference type="Gene3D" id="1.10.1200.10">
    <property type="entry name" value="ACP-like"/>
    <property type="match status" value="1"/>
</dbReference>
<dbReference type="AlphaFoldDB" id="A0A9E7F3K4"/>
<comment type="cofactor">
    <cofactor evidence="1 35">
        <name>Mn(2+)</name>
        <dbReference type="ChEBI" id="CHEBI:29035"/>
    </cofactor>
</comment>
<evidence type="ECO:0000256" key="31">
    <source>
        <dbReference type="ARBA" id="ARBA00057783"/>
    </source>
</evidence>
<dbReference type="Gene3D" id="1.10.287.20">
    <property type="entry name" value="Ubiquinol-cytochrome C reductase hinge domain"/>
    <property type="match status" value="1"/>
</dbReference>
<evidence type="ECO:0000256" key="11">
    <source>
        <dbReference type="ARBA" id="ARBA00022516"/>
    </source>
</evidence>
<evidence type="ECO:0000256" key="19">
    <source>
        <dbReference type="ARBA" id="ARBA00022832"/>
    </source>
</evidence>
<comment type="similarity">
    <text evidence="7">Belongs to the acyl carrier protein (ACP) family.</text>
</comment>
<gene>
    <name evidence="40" type="ORF">MUK42_28678</name>
</gene>
<dbReference type="InterPro" id="IPR007754">
    <property type="entry name" value="GlcNAc_II"/>
</dbReference>
<evidence type="ECO:0000256" key="33">
    <source>
        <dbReference type="ARBA" id="ARBA00093257"/>
    </source>
</evidence>
<evidence type="ECO:0000256" key="9">
    <source>
        <dbReference type="ARBA" id="ARBA00022448"/>
    </source>
</evidence>
<keyword evidence="15" id="KW-0808">Transferase</keyword>
<evidence type="ECO:0000256" key="26">
    <source>
        <dbReference type="ARBA" id="ARBA00023136"/>
    </source>
</evidence>
<evidence type="ECO:0000256" key="37">
    <source>
        <dbReference type="RuleBase" id="RU000722"/>
    </source>
</evidence>
<evidence type="ECO:0000256" key="29">
    <source>
        <dbReference type="ARBA" id="ARBA00023180"/>
    </source>
</evidence>
<comment type="pathway">
    <text evidence="5">Lipid metabolism; fatty acid biosynthesis.</text>
</comment>
<dbReference type="PANTHER" id="PTHR12871:SF0">
    <property type="entry name" value="ALPHA-1,6-MANNOSYL-GLYCOPROTEIN 2-BETA-N-ACETYLGLUCOSAMINYLTRANSFERASE"/>
    <property type="match status" value="1"/>
</dbReference>
<dbReference type="OrthoDB" id="6019616at2759"/>
<evidence type="ECO:0000256" key="25">
    <source>
        <dbReference type="ARBA" id="ARBA00023128"/>
    </source>
</evidence>
<dbReference type="PANTHER" id="PTHR12871">
    <property type="entry name" value="BETA-1,2-N-ACETYLGLUCOSAMINYLTRANSFERASE II"/>
    <property type="match status" value="1"/>
</dbReference>
<feature type="binding site" evidence="34">
    <location>
        <position position="137"/>
    </location>
    <ligand>
        <name>substrate</name>
    </ligand>
</feature>
<keyword evidence="25" id="KW-0496">Mitochondrion</keyword>
<evidence type="ECO:0000256" key="35">
    <source>
        <dbReference type="PIRSR" id="PIRSR607754-2"/>
    </source>
</evidence>
<feature type="disulfide bond" evidence="36">
    <location>
        <begin position="261"/>
        <end position="264"/>
    </location>
</feature>
<evidence type="ECO:0000256" key="36">
    <source>
        <dbReference type="PIRSR" id="PIRSR607754-3"/>
    </source>
</evidence>
<comment type="pathway">
    <text evidence="4">Protein modification; protein glycosylation.</text>
</comment>
<dbReference type="Pfam" id="PF05060">
    <property type="entry name" value="MGAT2"/>
    <property type="match status" value="1"/>
</dbReference>
<evidence type="ECO:0000256" key="22">
    <source>
        <dbReference type="ARBA" id="ARBA00022989"/>
    </source>
</evidence>
<dbReference type="FunFam" id="1.10.287.20:FF:000001">
    <property type="entry name" value="Cytochrome b-c1 complex subunit 6"/>
    <property type="match status" value="1"/>
</dbReference>
<keyword evidence="20" id="KW-0735">Signal-anchor</keyword>
<feature type="domain" description="Carrier" evidence="39">
    <location>
        <begin position="592"/>
        <end position="667"/>
    </location>
</feature>
<dbReference type="GO" id="GO:0006487">
    <property type="term" value="P:protein N-linked glycosylation"/>
    <property type="evidence" value="ECO:0007669"/>
    <property type="project" value="TreeGrafter"/>
</dbReference>
<proteinExistence type="inferred from homology"/>
<keyword evidence="16 38" id="KW-0812">Transmembrane</keyword>
<keyword evidence="18" id="KW-0999">Mitochondrion inner membrane</keyword>
<evidence type="ECO:0000256" key="23">
    <source>
        <dbReference type="ARBA" id="ARBA00023034"/>
    </source>
</evidence>
<dbReference type="InterPro" id="IPR029044">
    <property type="entry name" value="Nucleotide-diphossugar_trans"/>
</dbReference>
<evidence type="ECO:0000256" key="30">
    <source>
        <dbReference type="ARBA" id="ARBA00023211"/>
    </source>
</evidence>
<evidence type="ECO:0000256" key="18">
    <source>
        <dbReference type="ARBA" id="ARBA00022792"/>
    </source>
</evidence>
<comment type="subcellular location">
    <subcellularLocation>
        <location evidence="3">Golgi apparatus membrane</location>
        <topology evidence="3">Single-pass type II membrane protein</topology>
    </subcellularLocation>
    <subcellularLocation>
        <location evidence="2">Mitochondrion inner membrane</location>
        <topology evidence="2">Peripheral membrane protein</topology>
        <orientation evidence="2">Intermembrane side</orientation>
    </subcellularLocation>
</comment>
<dbReference type="GO" id="GO:0008455">
    <property type="term" value="F:alpha-1,6-mannosylglycoprotein 2-beta-N-acetylglucosaminyltransferase activity"/>
    <property type="evidence" value="ECO:0007669"/>
    <property type="project" value="UniProtKB-EC"/>
</dbReference>
<dbReference type="HAMAP" id="MF_01217">
    <property type="entry name" value="Acyl_carrier"/>
    <property type="match status" value="1"/>
</dbReference>
<keyword evidence="27 36" id="KW-1015">Disulfide bond</keyword>
<evidence type="ECO:0000256" key="8">
    <source>
        <dbReference type="ARBA" id="ARBA00011011"/>
    </source>
</evidence>
<keyword evidence="41" id="KW-1185">Reference proteome</keyword>
<evidence type="ECO:0000256" key="27">
    <source>
        <dbReference type="ARBA" id="ARBA00023157"/>
    </source>
</evidence>
<evidence type="ECO:0000259" key="39">
    <source>
        <dbReference type="PROSITE" id="PS50075"/>
    </source>
</evidence>
<dbReference type="GO" id="GO:0000036">
    <property type="term" value="F:acyl carrier activity"/>
    <property type="evidence" value="ECO:0007669"/>
    <property type="project" value="UniProtKB-ARBA"/>
</dbReference>
<sequence length="674" mass="75870">MAFYKRSRVARDAPPLRRVLPLVLVVLASVLFVVFMLKNRAVAGPSSFPFPNLENPAAILADPSFKLKLPKQTLLSVSLDQRNRLPPRNTDLFPTLAKDHTKIVLYVHNRPQYLRAVVRSLAGVEGIGETLLIVSHDGYFPEMDGIVRGIRFCQVKQIFAPYSPHLFPDSFPGVSLGDCHDKDDPAAKKCNGTADQYGNHRSPRIVSLKHHWWWMMNTVWDGMEETRGFDDHILFIEEDHYIYPNAYRNLQLLIGVKPTKCPECYATNLAPSDVKFKGEATDMLIAEKIGNMGYAFNRTIWRKIHAKAKEFCSFDEYNWDITMWATVYPSFGAPVYTLRGPRTSAAHFGKCGLHQGQGKSGACIDNGEASFQLDQIDKILNIKPDWQVLADFLSSTLHLAPLAEGSITLQIIPRMEFIGTAMQIVPLEFSLFFAAIIDLVDKLFLNVAMGRPTRDRQYLFTSTMADEELVDPKKYLEDSCKPKCARPLHTYQACVRRIKGDVSGHKHCTGQYFDYFSCVDNCVETAKTCDLRLVFGLPTIIFWGKMQHLRNSITKHVRLGCSTGLSEFGAAGRQLNSPCQRFCVSSSNTSMADLTARVLELVKKFDKLDASKVTEKADFQKDLCLDSLDRVELVMAIEQEFSVEIPDQKADKLSCCADVVKYISEAQAEKKAST</sequence>
<evidence type="ECO:0000256" key="4">
    <source>
        <dbReference type="ARBA" id="ARBA00004922"/>
    </source>
</evidence>
<evidence type="ECO:0000256" key="21">
    <source>
        <dbReference type="ARBA" id="ARBA00022982"/>
    </source>
</evidence>
<organism evidence="40 41">
    <name type="scientific">Musa troglodytarum</name>
    <name type="common">fe'i banana</name>
    <dbReference type="NCBI Taxonomy" id="320322"/>
    <lineage>
        <taxon>Eukaryota</taxon>
        <taxon>Viridiplantae</taxon>
        <taxon>Streptophyta</taxon>
        <taxon>Embryophyta</taxon>
        <taxon>Tracheophyta</taxon>
        <taxon>Spermatophyta</taxon>
        <taxon>Magnoliopsida</taxon>
        <taxon>Liliopsida</taxon>
        <taxon>Zingiberales</taxon>
        <taxon>Musaceae</taxon>
        <taxon>Musa</taxon>
    </lineage>
</organism>
<keyword evidence="12" id="KW-0597">Phosphoprotein</keyword>
<reference evidence="40" key="1">
    <citation type="submission" date="2022-05" db="EMBL/GenBank/DDBJ databases">
        <title>The Musa troglodytarum L. genome provides insights into the mechanism of non-climacteric behaviour and enrichment of carotenoids.</title>
        <authorList>
            <person name="Wang J."/>
        </authorList>
    </citation>
    <scope>NUCLEOTIDE SEQUENCE</scope>
    <source>
        <tissue evidence="40">Leaf</tissue>
    </source>
</reference>
<evidence type="ECO:0000256" key="20">
    <source>
        <dbReference type="ARBA" id="ARBA00022968"/>
    </source>
</evidence>
<evidence type="ECO:0000256" key="16">
    <source>
        <dbReference type="ARBA" id="ARBA00022692"/>
    </source>
</evidence>
<dbReference type="GO" id="GO:0046872">
    <property type="term" value="F:metal ion binding"/>
    <property type="evidence" value="ECO:0007669"/>
    <property type="project" value="UniProtKB-KW"/>
</dbReference>
<name>A0A9E7F3K4_9LILI</name>
<keyword evidence="17 35" id="KW-0479">Metal-binding</keyword>
<dbReference type="Gene3D" id="3.90.550.10">
    <property type="entry name" value="Spore Coat Polysaccharide Biosynthesis Protein SpsA, Chain A"/>
    <property type="match status" value="1"/>
</dbReference>
<evidence type="ECO:0000256" key="5">
    <source>
        <dbReference type="ARBA" id="ARBA00005194"/>
    </source>
</evidence>
<keyword evidence="23" id="KW-0333">Golgi apparatus</keyword>
<keyword evidence="19" id="KW-0276">Fatty acid metabolism</keyword>
<dbReference type="EMBL" id="CP097504">
    <property type="protein sequence ID" value="URD88358.1"/>
    <property type="molecule type" value="Genomic_DNA"/>
</dbReference>
<dbReference type="InterPro" id="IPR023184">
    <property type="entry name" value="Ubol_cytC_Rdtase_hinge_dom"/>
</dbReference>
<dbReference type="Pfam" id="PF02320">
    <property type="entry name" value="UCR_hinge"/>
    <property type="match status" value="1"/>
</dbReference>
<dbReference type="SUPFAM" id="SSF47336">
    <property type="entry name" value="ACP-like"/>
    <property type="match status" value="1"/>
</dbReference>
<accession>A0A9E7F3K4</accession>
<comment type="subunit">
    <text evidence="32">Complex I is composed of at least 49 different subunits.</text>
</comment>
<evidence type="ECO:0000256" key="7">
    <source>
        <dbReference type="ARBA" id="ARBA00010930"/>
    </source>
</evidence>
<dbReference type="InterPro" id="IPR036811">
    <property type="entry name" value="Ubol_cytC_Rdtase_hinge_dom_sf"/>
</dbReference>